<dbReference type="RefSeq" id="WP_171994033.1">
    <property type="nucleotide sequence ID" value="NZ_CP012542.1"/>
</dbReference>
<sequence length="54" mass="6201">MKTLLKMLLFTSFVVANESGKHIAITGIKDDKSVNWLEKLSNDEYEKFIKKANL</sequence>
<reference evidence="1 2" key="1">
    <citation type="submission" date="2016-07" db="EMBL/GenBank/DDBJ databases">
        <title>Comparative genomics of the Campylobacter concisus group.</title>
        <authorList>
            <person name="Miller W.G."/>
            <person name="Yee E."/>
            <person name="Chapman M.H."/>
            <person name="Huynh S."/>
            <person name="Bono J.L."/>
            <person name="On S.L.W."/>
            <person name="StLeger J."/>
            <person name="Foster G."/>
            <person name="Parker C.T."/>
        </authorList>
    </citation>
    <scope>NUCLEOTIDE SEQUENCE [LARGE SCALE GENOMIC DNA]</scope>
    <source>
        <strain evidence="1 2">CCUG 21559</strain>
    </source>
</reference>
<keyword evidence="2" id="KW-1185">Reference proteome</keyword>
<evidence type="ECO:0000313" key="1">
    <source>
        <dbReference type="EMBL" id="QCD45232.1"/>
    </source>
</evidence>
<gene>
    <name evidence="1" type="ORF">CMUC_1471</name>
</gene>
<dbReference type="AlphaFoldDB" id="A0A6G5QHX9"/>
<dbReference type="Proteomes" id="UP000503264">
    <property type="component" value="Chromosome"/>
</dbReference>
<proteinExistence type="predicted"/>
<evidence type="ECO:0000313" key="2">
    <source>
        <dbReference type="Proteomes" id="UP000503264"/>
    </source>
</evidence>
<protein>
    <submittedName>
        <fullName evidence="1">Uncharacterized protein</fullName>
    </submittedName>
</protein>
<dbReference type="EMBL" id="CP012542">
    <property type="protein sequence ID" value="QCD45232.1"/>
    <property type="molecule type" value="Genomic_DNA"/>
</dbReference>
<accession>A0A6G5QHX9</accession>
<name>A0A6G5QHX9_9BACT</name>
<organism evidence="1 2">
    <name type="scientific">Campylobacter mucosalis CCUG 21559</name>
    <dbReference type="NCBI Taxonomy" id="1032067"/>
    <lineage>
        <taxon>Bacteria</taxon>
        <taxon>Pseudomonadati</taxon>
        <taxon>Campylobacterota</taxon>
        <taxon>Epsilonproteobacteria</taxon>
        <taxon>Campylobacterales</taxon>
        <taxon>Campylobacteraceae</taxon>
        <taxon>Campylobacter</taxon>
    </lineage>
</organism>